<accession>A0AA88DMN5</accession>
<dbReference type="EMBL" id="BTGU01000075">
    <property type="protein sequence ID" value="GMN58095.1"/>
    <property type="molecule type" value="Genomic_DNA"/>
</dbReference>
<proteinExistence type="predicted"/>
<evidence type="ECO:0000313" key="2">
    <source>
        <dbReference type="Proteomes" id="UP001187192"/>
    </source>
</evidence>
<name>A0AA88DMN5_FICCA</name>
<gene>
    <name evidence="1" type="ORF">TIFTF001_027211</name>
</gene>
<organism evidence="1 2">
    <name type="scientific">Ficus carica</name>
    <name type="common">Common fig</name>
    <dbReference type="NCBI Taxonomy" id="3494"/>
    <lineage>
        <taxon>Eukaryota</taxon>
        <taxon>Viridiplantae</taxon>
        <taxon>Streptophyta</taxon>
        <taxon>Embryophyta</taxon>
        <taxon>Tracheophyta</taxon>
        <taxon>Spermatophyta</taxon>
        <taxon>Magnoliopsida</taxon>
        <taxon>eudicotyledons</taxon>
        <taxon>Gunneridae</taxon>
        <taxon>Pentapetalae</taxon>
        <taxon>rosids</taxon>
        <taxon>fabids</taxon>
        <taxon>Rosales</taxon>
        <taxon>Moraceae</taxon>
        <taxon>Ficeae</taxon>
        <taxon>Ficus</taxon>
    </lineage>
</organism>
<dbReference type="AlphaFoldDB" id="A0AA88DMN5"/>
<keyword evidence="2" id="KW-1185">Reference proteome</keyword>
<dbReference type="Proteomes" id="UP001187192">
    <property type="component" value="Unassembled WGS sequence"/>
</dbReference>
<evidence type="ECO:0000313" key="1">
    <source>
        <dbReference type="EMBL" id="GMN58095.1"/>
    </source>
</evidence>
<sequence>MIAIRSELVTNKYLEYSIAVGQNRKEAFNSATLPIVVPAGRHAPGVWILDLQQTDATCPIIQVMGRHDCRSLVLAQAASTVSVRVVGVARPAIVRLSTGTERHYRGSLGRPSRKGLSCGRGSVAQASILLSNSDMLEVLKGESGLIEWSDLLHWTGKRTYWFSRVSFPDE</sequence>
<protein>
    <submittedName>
        <fullName evidence="1">Uncharacterized protein</fullName>
    </submittedName>
</protein>
<comment type="caution">
    <text evidence="1">The sequence shown here is derived from an EMBL/GenBank/DDBJ whole genome shotgun (WGS) entry which is preliminary data.</text>
</comment>
<reference evidence="1" key="1">
    <citation type="submission" date="2023-07" db="EMBL/GenBank/DDBJ databases">
        <title>draft genome sequence of fig (Ficus carica).</title>
        <authorList>
            <person name="Takahashi T."/>
            <person name="Nishimura K."/>
        </authorList>
    </citation>
    <scope>NUCLEOTIDE SEQUENCE</scope>
</reference>